<reference evidence="3" key="1">
    <citation type="submission" date="2021-04" db="EMBL/GenBank/DDBJ databases">
        <title>First draft genome resource for Brassicaceae pathogens Fusarium oxysporum f. sp. raphani and Fusarium oxysporum f. sp. rapae.</title>
        <authorList>
            <person name="Asai S."/>
        </authorList>
    </citation>
    <scope>NUCLEOTIDE SEQUENCE</scope>
    <source>
        <strain evidence="3">Tf1262</strain>
    </source>
</reference>
<feature type="region of interest" description="Disordered" evidence="1">
    <location>
        <begin position="1"/>
        <end position="66"/>
    </location>
</feature>
<organism evidence="3 4">
    <name type="scientific">Fusarium oxysporum f. sp. raphani</name>
    <dbReference type="NCBI Taxonomy" id="96318"/>
    <lineage>
        <taxon>Eukaryota</taxon>
        <taxon>Fungi</taxon>
        <taxon>Dikarya</taxon>
        <taxon>Ascomycota</taxon>
        <taxon>Pezizomycotina</taxon>
        <taxon>Sordariomycetes</taxon>
        <taxon>Hypocreomycetidae</taxon>
        <taxon>Hypocreales</taxon>
        <taxon>Nectriaceae</taxon>
        <taxon>Fusarium</taxon>
        <taxon>Fusarium oxysporum species complex</taxon>
    </lineage>
</organism>
<dbReference type="InterPro" id="IPR054586">
    <property type="entry name" value="MACPF_1_fungal"/>
</dbReference>
<evidence type="ECO:0000313" key="4">
    <source>
        <dbReference type="Proteomes" id="UP000693942"/>
    </source>
</evidence>
<dbReference type="EMBL" id="JAELUR010000014">
    <property type="protein sequence ID" value="KAG7423898.1"/>
    <property type="molecule type" value="Genomic_DNA"/>
</dbReference>
<feature type="domain" description="MACPF-like" evidence="2">
    <location>
        <begin position="574"/>
        <end position="735"/>
    </location>
</feature>
<evidence type="ECO:0000313" key="3">
    <source>
        <dbReference type="EMBL" id="KAG7423898.1"/>
    </source>
</evidence>
<dbReference type="Pfam" id="PF22693">
    <property type="entry name" value="MACPF_1"/>
    <property type="match status" value="1"/>
</dbReference>
<feature type="compositionally biased region" description="Acidic residues" evidence="1">
    <location>
        <begin position="456"/>
        <end position="473"/>
    </location>
</feature>
<feature type="region of interest" description="Disordered" evidence="1">
    <location>
        <begin position="670"/>
        <end position="689"/>
    </location>
</feature>
<feature type="compositionally biased region" description="Basic and acidic residues" evidence="1">
    <location>
        <begin position="432"/>
        <end position="442"/>
    </location>
</feature>
<feature type="compositionally biased region" description="Basic and acidic residues" evidence="1">
    <location>
        <begin position="407"/>
        <end position="424"/>
    </location>
</feature>
<proteinExistence type="predicted"/>
<sequence>MSGLTVDQREVIRGRRTVGRPTAGHPPTGSNDGERSDENTSIVGDNTPQTSQESPGSTESNNSTALSKKFKLHIHGPDAGLTAVATLNNPWPNNEWGSKKVADLRRVFDPHVTNEHEFCLGDKSLVPEDMLVVDYFEDTVPVLDPDEKTGTGTGDAEKSLLLLETPSLTPPAHNLVYIKAKPATQAAKTTAEDALKKAFMLKFIDKTRETSTTSIQSSDLSADISKAQLGALRPFINMSSDRSRHEFCLDDGTSVSDTMLLKTYVSKGDVPNDIDSDLPILTVYFQKVGRKSIFAEASEEMKNLGKLDLKPDLTLDPGNTKPVTIGDMTTKAPDLSKQGFQESFLNSLADVKATKYLTPAELDEMQWDTVLGNCNVMYGWKFDLKTMSVKRAPQPAFQLRKGLNLSKESDTQPSEERGSLKVEVVKSTADVKNNKAEAKDGGENGEDGGEDGREEGGEEDEDEEGGEEDEGEEAKDKDKKDSPANGFISKRKKPHALPSFCVVDDSKIEITIVSSTLEESMAKNNFTASSFEVGGSANIKGVDIGASGANSKRKEEGEGNQSTDVDTLMIGNYRFPRASVFLRAEDLEPTEGLSAAIEKVRVTKSLDYLRELYDTFGHFFCEEILIGGRLQTTRATKISAKYSESRAKSQFKTQVGVAVSVPQVASFNSKFSTEEGGEEEKSQQKIHASDSITFEATGGNTILASNPPRWTESVLDYRNWRVIERGELTPLAQVLGRCSNSDVRQARAWFTQAVPFLSKYISIPESRVVQVRLKVNSKIPGLNRYQGQVFDSDVCHYLGHQYGKYVRPIRIGLDLTETVREQLRDKAPATTNKLSPLDALTMLTPGGLIYQGAKLIGDAAVTSDISMVFKEVSTIEEIPLFTPARIQAPVALQYDESHLATGVTDDQYRETVWNMIVPYGEWLQHDSLVMLTSAAGKKNKDNVWLTVYRNAQGHFMPAMTSSGDASFWRVQKREDGKGADISESNSISLVWRFSDQTAGFRDFFDDSFGRRTFKKPKDVKEDELHLKLPFPGFQNTKAKQRSELESDGLAMIMSQIGRDEAFLQPLAISSKLSEGSQKATYNLHAANFRIDLVGNNGLGELQDYMTLGLDQSLTQTFQDVLSQRTETIKKAKELDDVIDNVMDKVDQIGSALLGPVFPIVSSPAKTIISKAAGFFKGLFS</sequence>
<name>A0A8J5PS93_FUSOX</name>
<gene>
    <name evidence="3" type="ORF">Forpi1262_v015146</name>
</gene>
<dbReference type="Proteomes" id="UP000693942">
    <property type="component" value="Unassembled WGS sequence"/>
</dbReference>
<accession>A0A8J5PS93</accession>
<comment type="caution">
    <text evidence="3">The sequence shown here is derived from an EMBL/GenBank/DDBJ whole genome shotgun (WGS) entry which is preliminary data.</text>
</comment>
<evidence type="ECO:0000259" key="2">
    <source>
        <dbReference type="Pfam" id="PF22693"/>
    </source>
</evidence>
<protein>
    <recommendedName>
        <fullName evidence="2">MACPF-like domain-containing protein</fullName>
    </recommendedName>
</protein>
<feature type="region of interest" description="Disordered" evidence="1">
    <location>
        <begin position="401"/>
        <end position="491"/>
    </location>
</feature>
<dbReference type="AlphaFoldDB" id="A0A8J5PS93"/>
<feature type="compositionally biased region" description="Polar residues" evidence="1">
    <location>
        <begin position="39"/>
        <end position="66"/>
    </location>
</feature>
<evidence type="ECO:0000256" key="1">
    <source>
        <dbReference type="SAM" id="MobiDB-lite"/>
    </source>
</evidence>